<dbReference type="InterPro" id="IPR028427">
    <property type="entry name" value="Met_Sox_Rdtase_MsrB"/>
</dbReference>
<dbReference type="GO" id="GO:0030091">
    <property type="term" value="P:protein repair"/>
    <property type="evidence" value="ECO:0007669"/>
    <property type="project" value="InterPro"/>
</dbReference>
<dbReference type="GO" id="GO:0005737">
    <property type="term" value="C:cytoplasm"/>
    <property type="evidence" value="ECO:0007669"/>
    <property type="project" value="TreeGrafter"/>
</dbReference>
<evidence type="ECO:0000256" key="6">
    <source>
        <dbReference type="ARBA" id="ARBA00023002"/>
    </source>
</evidence>
<dbReference type="EC" id="1.8.4.12" evidence="3"/>
<evidence type="ECO:0000256" key="4">
    <source>
        <dbReference type="ARBA" id="ARBA00022723"/>
    </source>
</evidence>
<keyword evidence="4" id="KW-0479">Metal-binding</keyword>
<evidence type="ECO:0000256" key="7">
    <source>
        <dbReference type="ARBA" id="ARBA00048488"/>
    </source>
</evidence>
<evidence type="ECO:0000313" key="11">
    <source>
        <dbReference type="Proteomes" id="UP000051682"/>
    </source>
</evidence>
<keyword evidence="6" id="KW-0560">Oxidoreductase</keyword>
<evidence type="ECO:0000313" key="10">
    <source>
        <dbReference type="EMBL" id="KQK24992.1"/>
    </source>
</evidence>
<organism evidence="10 11">
    <name type="scientific">Chryseobacterium aquaticum</name>
    <dbReference type="NCBI Taxonomy" id="452084"/>
    <lineage>
        <taxon>Bacteria</taxon>
        <taxon>Pseudomonadati</taxon>
        <taxon>Bacteroidota</taxon>
        <taxon>Flavobacteriia</taxon>
        <taxon>Flavobacteriales</taxon>
        <taxon>Weeksellaceae</taxon>
        <taxon>Chryseobacterium group</taxon>
        <taxon>Chryseobacterium</taxon>
    </lineage>
</organism>
<feature type="signal peptide" evidence="8">
    <location>
        <begin position="1"/>
        <end position="23"/>
    </location>
</feature>
<dbReference type="PROSITE" id="PS51790">
    <property type="entry name" value="MSRB"/>
    <property type="match status" value="1"/>
</dbReference>
<feature type="chain" id="PRO_5006203634" description="peptide-methionine (R)-S-oxide reductase" evidence="8">
    <location>
        <begin position="24"/>
        <end position="174"/>
    </location>
</feature>
<dbReference type="GO" id="GO:0006979">
    <property type="term" value="P:response to oxidative stress"/>
    <property type="evidence" value="ECO:0007669"/>
    <property type="project" value="InterPro"/>
</dbReference>
<dbReference type="AlphaFoldDB" id="A0A0Q3HQE8"/>
<keyword evidence="5" id="KW-0862">Zinc</keyword>
<dbReference type="SUPFAM" id="SSF51316">
    <property type="entry name" value="Mss4-like"/>
    <property type="match status" value="1"/>
</dbReference>
<dbReference type="GO" id="GO:0046872">
    <property type="term" value="F:metal ion binding"/>
    <property type="evidence" value="ECO:0007669"/>
    <property type="project" value="UniProtKB-KW"/>
</dbReference>
<protein>
    <recommendedName>
        <fullName evidence="3">peptide-methionine (R)-S-oxide reductase</fullName>
        <ecNumber evidence="3">1.8.4.12</ecNumber>
    </recommendedName>
</protein>
<accession>A0A0Q3HQE8</accession>
<dbReference type="NCBIfam" id="TIGR00357">
    <property type="entry name" value="peptide-methionine (R)-S-oxide reductase MsrB"/>
    <property type="match status" value="1"/>
</dbReference>
<proteinExistence type="inferred from homology"/>
<comment type="caution">
    <text evidence="10">The sequence shown here is derived from an EMBL/GenBank/DDBJ whole genome shotgun (WGS) entry which is preliminary data.</text>
</comment>
<reference evidence="10 11" key="1">
    <citation type="submission" date="2015-10" db="EMBL/GenBank/DDBJ databases">
        <title>Chryseobacterium aquaticum genome.</title>
        <authorList>
            <person name="Newman J.D."/>
            <person name="Ferguson M.B."/>
            <person name="Miller J.R."/>
        </authorList>
    </citation>
    <scope>NUCLEOTIDE SEQUENCE [LARGE SCALE GENOMIC DNA]</scope>
    <source>
        <strain evidence="10 11">KCTC 12483</strain>
    </source>
</reference>
<sequence length="174" mass="19758">MKNTITQFFSALLMVFIFGNAAAQSGNFKAKNPYYSRTATTPLKVSNTEWKKILKPQLYQVAREGATEMAFTGKYYEYDVKGTYYCAVCGNPLFLSTSKFATTCGWPSFYEPLRKDGVKYKKDNSHNMERTEVLCGRCDSHLGHIFDDGPKPTGKRFCMNSVSLEFEPSKKVKK</sequence>
<evidence type="ECO:0000256" key="5">
    <source>
        <dbReference type="ARBA" id="ARBA00022833"/>
    </source>
</evidence>
<dbReference type="STRING" id="452084.AR438_13795"/>
<comment type="cofactor">
    <cofactor evidence="1">
        <name>Zn(2+)</name>
        <dbReference type="ChEBI" id="CHEBI:29105"/>
    </cofactor>
</comment>
<comment type="catalytic activity">
    <reaction evidence="7">
        <text>L-methionyl-[protein] + [thioredoxin]-disulfide + H2O = L-methionyl-(R)-S-oxide-[protein] + [thioredoxin]-dithiol</text>
        <dbReference type="Rhea" id="RHEA:24164"/>
        <dbReference type="Rhea" id="RHEA-COMP:10698"/>
        <dbReference type="Rhea" id="RHEA-COMP:10700"/>
        <dbReference type="Rhea" id="RHEA-COMP:12313"/>
        <dbReference type="Rhea" id="RHEA-COMP:12314"/>
        <dbReference type="ChEBI" id="CHEBI:15377"/>
        <dbReference type="ChEBI" id="CHEBI:16044"/>
        <dbReference type="ChEBI" id="CHEBI:29950"/>
        <dbReference type="ChEBI" id="CHEBI:45764"/>
        <dbReference type="ChEBI" id="CHEBI:50058"/>
        <dbReference type="EC" id="1.8.4.12"/>
    </reaction>
</comment>
<keyword evidence="11" id="KW-1185">Reference proteome</keyword>
<evidence type="ECO:0000256" key="3">
    <source>
        <dbReference type="ARBA" id="ARBA00012499"/>
    </source>
</evidence>
<dbReference type="FunFam" id="2.170.150.20:FF:000001">
    <property type="entry name" value="Peptide methionine sulfoxide reductase MsrB"/>
    <property type="match status" value="1"/>
</dbReference>
<dbReference type="EMBL" id="LLYZ01000009">
    <property type="protein sequence ID" value="KQK24992.1"/>
    <property type="molecule type" value="Genomic_DNA"/>
</dbReference>
<name>A0A0Q3HQE8_9FLAO</name>
<dbReference type="GO" id="GO:0033743">
    <property type="term" value="F:peptide-methionine (R)-S-oxide reductase activity"/>
    <property type="evidence" value="ECO:0007669"/>
    <property type="project" value="UniProtKB-EC"/>
</dbReference>
<dbReference type="InterPro" id="IPR011057">
    <property type="entry name" value="Mss4-like_sf"/>
</dbReference>
<feature type="domain" description="MsrB" evidence="9">
    <location>
        <begin position="47"/>
        <end position="169"/>
    </location>
</feature>
<evidence type="ECO:0000259" key="9">
    <source>
        <dbReference type="PROSITE" id="PS51790"/>
    </source>
</evidence>
<comment type="similarity">
    <text evidence="2">Belongs to the MsrB Met sulfoxide reductase family.</text>
</comment>
<evidence type="ECO:0000256" key="1">
    <source>
        <dbReference type="ARBA" id="ARBA00001947"/>
    </source>
</evidence>
<evidence type="ECO:0000256" key="8">
    <source>
        <dbReference type="SAM" id="SignalP"/>
    </source>
</evidence>
<dbReference type="Pfam" id="PF01641">
    <property type="entry name" value="SelR"/>
    <property type="match status" value="1"/>
</dbReference>
<dbReference type="Proteomes" id="UP000051682">
    <property type="component" value="Unassembled WGS sequence"/>
</dbReference>
<dbReference type="OrthoDB" id="4174719at2"/>
<dbReference type="Gene3D" id="2.170.150.20">
    <property type="entry name" value="Peptide methionine sulfoxide reductase"/>
    <property type="match status" value="1"/>
</dbReference>
<gene>
    <name evidence="10" type="ORF">AR438_13795</name>
</gene>
<evidence type="ECO:0000256" key="2">
    <source>
        <dbReference type="ARBA" id="ARBA00007174"/>
    </source>
</evidence>
<keyword evidence="8" id="KW-0732">Signal</keyword>
<dbReference type="InterPro" id="IPR002579">
    <property type="entry name" value="Met_Sox_Rdtase_MsrB_dom"/>
</dbReference>
<dbReference type="PANTHER" id="PTHR10173:SF52">
    <property type="entry name" value="METHIONINE-R-SULFOXIDE REDUCTASE B1"/>
    <property type="match status" value="1"/>
</dbReference>
<dbReference type="PANTHER" id="PTHR10173">
    <property type="entry name" value="METHIONINE SULFOXIDE REDUCTASE"/>
    <property type="match status" value="1"/>
</dbReference>